<feature type="transmembrane region" description="Helical" evidence="13">
    <location>
        <begin position="230"/>
        <end position="248"/>
    </location>
</feature>
<feature type="transmembrane region" description="Helical" evidence="13">
    <location>
        <begin position="255"/>
        <end position="273"/>
    </location>
</feature>
<keyword evidence="11" id="KW-0175">Coiled coil</keyword>
<evidence type="ECO:0000256" key="1">
    <source>
        <dbReference type="ARBA" id="ARBA00004651"/>
    </source>
</evidence>
<evidence type="ECO:0000313" key="16">
    <source>
        <dbReference type="Proteomes" id="UP001166304"/>
    </source>
</evidence>
<dbReference type="GO" id="GO:0015385">
    <property type="term" value="F:sodium:proton antiporter activity"/>
    <property type="evidence" value="ECO:0007669"/>
    <property type="project" value="InterPro"/>
</dbReference>
<feature type="transmembrane region" description="Helical" evidence="13">
    <location>
        <begin position="359"/>
        <end position="380"/>
    </location>
</feature>
<dbReference type="RefSeq" id="WP_162414000.1">
    <property type="nucleotide sequence ID" value="NZ_JAHQXE010000005.1"/>
</dbReference>
<evidence type="ECO:0000256" key="3">
    <source>
        <dbReference type="ARBA" id="ARBA00022449"/>
    </source>
</evidence>
<keyword evidence="2" id="KW-0813">Transport</keyword>
<dbReference type="Pfam" id="PF00999">
    <property type="entry name" value="Na_H_Exchanger"/>
    <property type="match status" value="1"/>
</dbReference>
<evidence type="ECO:0000256" key="10">
    <source>
        <dbReference type="ARBA" id="ARBA00023201"/>
    </source>
</evidence>
<dbReference type="AlphaFoldDB" id="A0AA41G2P7"/>
<keyword evidence="3" id="KW-0050">Antiport</keyword>
<dbReference type="InterPro" id="IPR018422">
    <property type="entry name" value="Cation/H_exchanger_CPA1"/>
</dbReference>
<organism evidence="15 16">
    <name type="scientific">Haloarcula salina</name>
    <dbReference type="NCBI Taxonomy" id="1429914"/>
    <lineage>
        <taxon>Archaea</taxon>
        <taxon>Methanobacteriati</taxon>
        <taxon>Methanobacteriota</taxon>
        <taxon>Stenosarchaea group</taxon>
        <taxon>Halobacteria</taxon>
        <taxon>Halobacteriales</taxon>
        <taxon>Haloarculaceae</taxon>
        <taxon>Haloarcula</taxon>
    </lineage>
</organism>
<feature type="transmembrane region" description="Helical" evidence="13">
    <location>
        <begin position="198"/>
        <end position="224"/>
    </location>
</feature>
<feature type="transmembrane region" description="Helical" evidence="13">
    <location>
        <begin position="120"/>
        <end position="141"/>
    </location>
</feature>
<evidence type="ECO:0000256" key="12">
    <source>
        <dbReference type="SAM" id="MobiDB-lite"/>
    </source>
</evidence>
<evidence type="ECO:0000256" key="11">
    <source>
        <dbReference type="SAM" id="Coils"/>
    </source>
</evidence>
<dbReference type="PANTHER" id="PTHR10110:SF195">
    <property type="entry name" value="NA(+)_H(+) ANTIPORTER NHAS2"/>
    <property type="match status" value="1"/>
</dbReference>
<evidence type="ECO:0000313" key="15">
    <source>
        <dbReference type="EMBL" id="MBV0903257.1"/>
    </source>
</evidence>
<dbReference type="PANTHER" id="PTHR10110">
    <property type="entry name" value="SODIUM/HYDROGEN EXCHANGER"/>
    <property type="match status" value="1"/>
</dbReference>
<comment type="caution">
    <text evidence="15">The sequence shown here is derived from an EMBL/GenBank/DDBJ whole genome shotgun (WGS) entry which is preliminary data.</text>
</comment>
<dbReference type="Proteomes" id="UP001166304">
    <property type="component" value="Unassembled WGS sequence"/>
</dbReference>
<dbReference type="GO" id="GO:0005886">
    <property type="term" value="C:plasma membrane"/>
    <property type="evidence" value="ECO:0007669"/>
    <property type="project" value="UniProtKB-SubCell"/>
</dbReference>
<evidence type="ECO:0000256" key="13">
    <source>
        <dbReference type="SAM" id="Phobius"/>
    </source>
</evidence>
<keyword evidence="5 13" id="KW-0812">Transmembrane</keyword>
<evidence type="ECO:0000256" key="4">
    <source>
        <dbReference type="ARBA" id="ARBA00022475"/>
    </source>
</evidence>
<feature type="transmembrane region" description="Helical" evidence="13">
    <location>
        <begin position="6"/>
        <end position="29"/>
    </location>
</feature>
<feature type="transmembrane region" description="Helical" evidence="13">
    <location>
        <begin position="36"/>
        <end position="56"/>
    </location>
</feature>
<keyword evidence="8" id="KW-0406">Ion transport</keyword>
<protein>
    <submittedName>
        <fullName evidence="15">Cation:proton antiporter</fullName>
    </submittedName>
</protein>
<keyword evidence="7" id="KW-0915">Sodium</keyword>
<feature type="transmembrane region" description="Helical" evidence="13">
    <location>
        <begin position="91"/>
        <end position="114"/>
    </location>
</feature>
<evidence type="ECO:0000256" key="7">
    <source>
        <dbReference type="ARBA" id="ARBA00023053"/>
    </source>
</evidence>
<feature type="region of interest" description="Disordered" evidence="12">
    <location>
        <begin position="561"/>
        <end position="583"/>
    </location>
</feature>
<feature type="transmembrane region" description="Helical" evidence="13">
    <location>
        <begin position="62"/>
        <end position="79"/>
    </location>
</feature>
<feature type="compositionally biased region" description="Acidic residues" evidence="12">
    <location>
        <begin position="562"/>
        <end position="583"/>
    </location>
</feature>
<reference evidence="15" key="1">
    <citation type="submission" date="2021-06" db="EMBL/GenBank/DDBJ databases">
        <title>New haloarchaea isolates fom saline soil.</title>
        <authorList>
            <person name="Duran-Viseras A."/>
            <person name="Sanchez-Porro C.S."/>
            <person name="Ventosa A."/>
        </authorList>
    </citation>
    <scope>NUCLEOTIDE SEQUENCE</scope>
    <source>
        <strain evidence="15">JCM 18369</strain>
    </source>
</reference>
<evidence type="ECO:0000259" key="14">
    <source>
        <dbReference type="Pfam" id="PF00999"/>
    </source>
</evidence>
<evidence type="ECO:0000256" key="6">
    <source>
        <dbReference type="ARBA" id="ARBA00022989"/>
    </source>
</evidence>
<keyword evidence="4" id="KW-1003">Cell membrane</keyword>
<proteinExistence type="predicted"/>
<dbReference type="EMBL" id="JAHQXE010000005">
    <property type="protein sequence ID" value="MBV0903257.1"/>
    <property type="molecule type" value="Genomic_DNA"/>
</dbReference>
<dbReference type="InterPro" id="IPR006153">
    <property type="entry name" value="Cation/H_exchanger_TM"/>
</dbReference>
<feature type="domain" description="Cation/H+ exchanger transmembrane" evidence="14">
    <location>
        <begin position="20"/>
        <end position="413"/>
    </location>
</feature>
<keyword evidence="6 13" id="KW-1133">Transmembrane helix</keyword>
<keyword evidence="9 13" id="KW-0472">Membrane</keyword>
<keyword evidence="10" id="KW-0739">Sodium transport</keyword>
<evidence type="ECO:0000256" key="5">
    <source>
        <dbReference type="ARBA" id="ARBA00022692"/>
    </source>
</evidence>
<dbReference type="Gene3D" id="6.10.140.1330">
    <property type="match status" value="1"/>
</dbReference>
<feature type="transmembrane region" description="Helical" evidence="13">
    <location>
        <begin position="318"/>
        <end position="339"/>
    </location>
</feature>
<dbReference type="GO" id="GO:0098719">
    <property type="term" value="P:sodium ion import across plasma membrane"/>
    <property type="evidence" value="ECO:0007669"/>
    <property type="project" value="TreeGrafter"/>
</dbReference>
<comment type="subcellular location">
    <subcellularLocation>
        <location evidence="1">Cell membrane</location>
        <topology evidence="1">Multi-pass membrane protein</topology>
    </subcellularLocation>
</comment>
<keyword evidence="16" id="KW-1185">Reference proteome</keyword>
<dbReference type="GO" id="GO:0051453">
    <property type="term" value="P:regulation of intracellular pH"/>
    <property type="evidence" value="ECO:0007669"/>
    <property type="project" value="TreeGrafter"/>
</dbReference>
<gene>
    <name evidence="15" type="ORF">KTS37_15815</name>
</gene>
<sequence>MAPGGIPVSLLADLLAVFIIAAGVGVLVTKVGQFPYTIALLIAGVAASVVGVTIDIELSHDLILLVLLPPLLFEGAATTDLERLRRNLVPILLLAVVGLLVSVVLVGVVGSALFPGFDLLLALLFAAMILPTDPVSVLALFEELGAPERLATLVEGESLVNDGVGVVVFSALLGYVTSSAEGGAGAGELFTVGGVGELLVDIAIVSGGGLMVGLAGGVLAYSVMVSLDDQMTEIILTIILAYGAFLLAEHYAADVLGFHLSGVVATVVAGLFIGNRGAEYAMSPQTKIAVFNTWETAAFIVNTFIFLMIGVTTPIGDLLANAALIGMAIPMVLLARSAVVYPLTALANRLSEPSVPRSYQHVMVWGGLHASIPIALVLGLPPSTPMRTELRAMVFGVAAFSLVVQGLTMSNVLDGLDIVTRSDAEQLYELLIGRARAVDAALDAADELHANGDIPQEVYDRFTSEYQREKDQLNEAIATLMRDNPELRQEQILAGERRLLRREKSALMDATRNGVISGDVGDELIEEIDIKLDRVQDGEQTVSETEEGYEEFWRQRVQEFGLDLDEETDADATGDEELSADEK</sequence>
<feature type="transmembrane region" description="Helical" evidence="13">
    <location>
        <begin position="392"/>
        <end position="413"/>
    </location>
</feature>
<dbReference type="GO" id="GO:0015386">
    <property type="term" value="F:potassium:proton antiporter activity"/>
    <property type="evidence" value="ECO:0007669"/>
    <property type="project" value="TreeGrafter"/>
</dbReference>
<evidence type="ECO:0000256" key="8">
    <source>
        <dbReference type="ARBA" id="ARBA00023065"/>
    </source>
</evidence>
<accession>A0AA41G2P7</accession>
<evidence type="ECO:0000256" key="9">
    <source>
        <dbReference type="ARBA" id="ARBA00023136"/>
    </source>
</evidence>
<evidence type="ECO:0000256" key="2">
    <source>
        <dbReference type="ARBA" id="ARBA00022448"/>
    </source>
</evidence>
<feature type="transmembrane region" description="Helical" evidence="13">
    <location>
        <begin position="293"/>
        <end position="311"/>
    </location>
</feature>
<feature type="coiled-coil region" evidence="11">
    <location>
        <begin position="459"/>
        <end position="490"/>
    </location>
</feature>
<name>A0AA41G2P7_9EURY</name>